<evidence type="ECO:0000313" key="3">
    <source>
        <dbReference type="EMBL" id="KAK3328747.1"/>
    </source>
</evidence>
<feature type="compositionally biased region" description="Polar residues" evidence="1">
    <location>
        <begin position="187"/>
        <end position="207"/>
    </location>
</feature>
<name>A0AAE0IPF6_9PEZI</name>
<feature type="domain" description="Heterokaryon incompatibility" evidence="2">
    <location>
        <begin position="84"/>
        <end position="242"/>
    </location>
</feature>
<dbReference type="PANTHER" id="PTHR33112:SF1">
    <property type="entry name" value="HETEROKARYON INCOMPATIBILITY DOMAIN-CONTAINING PROTEIN"/>
    <property type="match status" value="1"/>
</dbReference>
<accession>A0AAE0IPF6</accession>
<comment type="caution">
    <text evidence="3">The sequence shown here is derived from an EMBL/GenBank/DDBJ whole genome shotgun (WGS) entry which is preliminary data.</text>
</comment>
<reference evidence="3" key="1">
    <citation type="journal article" date="2023" name="Mol. Phylogenet. Evol.">
        <title>Genome-scale phylogeny and comparative genomics of the fungal order Sordariales.</title>
        <authorList>
            <person name="Hensen N."/>
            <person name="Bonometti L."/>
            <person name="Westerberg I."/>
            <person name="Brannstrom I.O."/>
            <person name="Guillou S."/>
            <person name="Cros-Aarteil S."/>
            <person name="Calhoun S."/>
            <person name="Haridas S."/>
            <person name="Kuo A."/>
            <person name="Mondo S."/>
            <person name="Pangilinan J."/>
            <person name="Riley R."/>
            <person name="LaButti K."/>
            <person name="Andreopoulos B."/>
            <person name="Lipzen A."/>
            <person name="Chen C."/>
            <person name="Yan M."/>
            <person name="Daum C."/>
            <person name="Ng V."/>
            <person name="Clum A."/>
            <person name="Steindorff A."/>
            <person name="Ohm R.A."/>
            <person name="Martin F."/>
            <person name="Silar P."/>
            <person name="Natvig D.O."/>
            <person name="Lalanne C."/>
            <person name="Gautier V."/>
            <person name="Ament-Velasquez S.L."/>
            <person name="Kruys A."/>
            <person name="Hutchinson M.I."/>
            <person name="Powell A.J."/>
            <person name="Barry K."/>
            <person name="Miller A.N."/>
            <person name="Grigoriev I.V."/>
            <person name="Debuchy R."/>
            <person name="Gladieux P."/>
            <person name="Hiltunen Thoren M."/>
            <person name="Johannesson H."/>
        </authorList>
    </citation>
    <scope>NUCLEOTIDE SEQUENCE</scope>
    <source>
        <strain evidence="3">CBS 118394</strain>
    </source>
</reference>
<evidence type="ECO:0000313" key="4">
    <source>
        <dbReference type="Proteomes" id="UP001283341"/>
    </source>
</evidence>
<dbReference type="InterPro" id="IPR010730">
    <property type="entry name" value="HET"/>
</dbReference>
<dbReference type="Pfam" id="PF06985">
    <property type="entry name" value="HET"/>
    <property type="match status" value="1"/>
</dbReference>
<reference evidence="3" key="2">
    <citation type="submission" date="2023-06" db="EMBL/GenBank/DDBJ databases">
        <authorList>
            <consortium name="Lawrence Berkeley National Laboratory"/>
            <person name="Haridas S."/>
            <person name="Hensen N."/>
            <person name="Bonometti L."/>
            <person name="Westerberg I."/>
            <person name="Brannstrom I.O."/>
            <person name="Guillou S."/>
            <person name="Cros-Aarteil S."/>
            <person name="Calhoun S."/>
            <person name="Kuo A."/>
            <person name="Mondo S."/>
            <person name="Pangilinan J."/>
            <person name="Riley R."/>
            <person name="Labutti K."/>
            <person name="Andreopoulos B."/>
            <person name="Lipzen A."/>
            <person name="Chen C."/>
            <person name="Yanf M."/>
            <person name="Daum C."/>
            <person name="Ng V."/>
            <person name="Clum A."/>
            <person name="Steindorff A."/>
            <person name="Ohm R."/>
            <person name="Martin F."/>
            <person name="Silar P."/>
            <person name="Natvig D."/>
            <person name="Lalanne C."/>
            <person name="Gautier V."/>
            <person name="Ament-Velasquez S.L."/>
            <person name="Kruys A."/>
            <person name="Hutchinson M.I."/>
            <person name="Powell A.J."/>
            <person name="Barry K."/>
            <person name="Miller A.N."/>
            <person name="Grigoriev I.V."/>
            <person name="Debuchy R."/>
            <person name="Gladieux P."/>
            <person name="Thoren M.H."/>
            <person name="Johannesson H."/>
        </authorList>
    </citation>
    <scope>NUCLEOTIDE SEQUENCE</scope>
    <source>
        <strain evidence="3">CBS 118394</strain>
    </source>
</reference>
<keyword evidence="4" id="KW-1185">Reference proteome</keyword>
<dbReference type="PANTHER" id="PTHR33112">
    <property type="entry name" value="DOMAIN PROTEIN, PUTATIVE-RELATED"/>
    <property type="match status" value="1"/>
</dbReference>
<sequence>MHLREGYPLITRPQALASSSAANDIERPPGTGPVDIFTCRNWIEKCDKIHKDHCHGSTTEAHGRPSKLVDCQRQCLVPAEDHQYLALSYVWGPGKPRTRTQLEKEGALRPDSLPKTIAQAMELVVLLGQRYLWVDRLCIDQDDDDPEKKTQKKAQIAAMADIYANSYLTIIAAEGTDASEPLCRRGFSSSTNNDINTQQPPSAQNTAPGKRPRSASRDEIIQEVAFSILTSAWSSRGWTFQEYYSSRRKLFFHNDTVAWECHCAAWHETERGVVTRQCQTTVLTSTMGFDLSPWPDFHQFVRLVCLFNIRHLTYQSDVLDAIDGLLSVFSTVFEGGFVSGLPVMMFDAALLWQPYFPMERRKLQNGDTVGSSWSYFGHSGSMHSEDILCGCNFVVQEDKDMCLPATHTVSTVSWTHSDDSSDSKGTTPIIVSAARYRERYKGKHEDLPPGGGWHADASTRYFWHRRLKRMPGRRFWYPVPVIDESQPIRSSRSRFIHGLTHVVTTSGLQLVAVYPQRGKDEKGERCADGLLRTSDGKWVGYVRLNKAVKEIKEETVEEGDCHLVELSRGSTGYDERLLDRYVEYLYPDMAISRDEVYEFVNVMWVEQKWGQGFVERKGVGRVIKAAWARMPKTDVKITIG</sequence>
<evidence type="ECO:0000256" key="1">
    <source>
        <dbReference type="SAM" id="MobiDB-lite"/>
    </source>
</evidence>
<organism evidence="3 4">
    <name type="scientific">Apodospora peruviana</name>
    <dbReference type="NCBI Taxonomy" id="516989"/>
    <lineage>
        <taxon>Eukaryota</taxon>
        <taxon>Fungi</taxon>
        <taxon>Dikarya</taxon>
        <taxon>Ascomycota</taxon>
        <taxon>Pezizomycotina</taxon>
        <taxon>Sordariomycetes</taxon>
        <taxon>Sordariomycetidae</taxon>
        <taxon>Sordariales</taxon>
        <taxon>Lasiosphaeriaceae</taxon>
        <taxon>Apodospora</taxon>
    </lineage>
</organism>
<feature type="region of interest" description="Disordered" evidence="1">
    <location>
        <begin position="182"/>
        <end position="214"/>
    </location>
</feature>
<gene>
    <name evidence="3" type="ORF">B0H66DRAFT_467002</name>
</gene>
<dbReference type="EMBL" id="JAUEDM010000001">
    <property type="protein sequence ID" value="KAK3328747.1"/>
    <property type="molecule type" value="Genomic_DNA"/>
</dbReference>
<evidence type="ECO:0000259" key="2">
    <source>
        <dbReference type="Pfam" id="PF06985"/>
    </source>
</evidence>
<dbReference type="AlphaFoldDB" id="A0AAE0IPF6"/>
<proteinExistence type="predicted"/>
<dbReference type="Proteomes" id="UP001283341">
    <property type="component" value="Unassembled WGS sequence"/>
</dbReference>
<protein>
    <submittedName>
        <fullName evidence="3">Heterokaryon incompatibility protein-domain-containing protein</fullName>
    </submittedName>
</protein>